<organism evidence="1 2">
    <name type="scientific">Enterococcus faecium</name>
    <name type="common">Streptococcus faecium</name>
    <dbReference type="NCBI Taxonomy" id="1352"/>
    <lineage>
        <taxon>Bacteria</taxon>
        <taxon>Bacillati</taxon>
        <taxon>Bacillota</taxon>
        <taxon>Bacilli</taxon>
        <taxon>Lactobacillales</taxon>
        <taxon>Enterococcaceae</taxon>
        <taxon>Enterococcus</taxon>
    </lineage>
</organism>
<comment type="caution">
    <text evidence="1">The sequence shown here is derived from an EMBL/GenBank/DDBJ whole genome shotgun (WGS) entry which is preliminary data.</text>
</comment>
<dbReference type="AlphaFoldDB" id="A0A9X1K8B3"/>
<evidence type="ECO:0000313" key="1">
    <source>
        <dbReference type="EMBL" id="MBX4221583.1"/>
    </source>
</evidence>
<name>A0A9X1K8B3_ENTFC</name>
<dbReference type="EMBL" id="JAIFOC010000013">
    <property type="protein sequence ID" value="MBX4221583.1"/>
    <property type="molecule type" value="Genomic_DNA"/>
</dbReference>
<protein>
    <submittedName>
        <fullName evidence="1">Uncharacterized protein</fullName>
    </submittedName>
</protein>
<reference evidence="1" key="1">
    <citation type="journal article" date="2022" name="J. Anim. Sci.">
        <title>Whole genome sequence analyses-based assessment of virulence potential and antimicrobial susceptibilities and resistance of Enterococcus faecium strains isolated from commercial swine and cattle probiotic products.</title>
        <authorList>
            <person name="Shridhar P.B."/>
            <person name="Amachawadi R.G."/>
            <person name="Tokach M."/>
            <person name="Patel I."/>
            <person name="Gangiredla J."/>
            <person name="Mammel M."/>
            <person name="Nagaraja T.G."/>
        </authorList>
    </citation>
    <scope>NUCLEOTIDE SEQUENCE</scope>
    <source>
        <strain evidence="1">EF215</strain>
    </source>
</reference>
<dbReference type="RefSeq" id="WP_208225419.1">
    <property type="nucleotide sequence ID" value="NZ_JAGFBY010000014.1"/>
</dbReference>
<sequence>MNEKIKNLIEELQEECRKSDLALVLGAIDPEHDDAAIVFAGTFALQSILLTLVNDHFKDSMRTNHCNCPVCRAAREMMFHE</sequence>
<dbReference type="Proteomes" id="UP001139644">
    <property type="component" value="Unassembled WGS sequence"/>
</dbReference>
<accession>A0A9X1K8B3</accession>
<evidence type="ECO:0000313" key="2">
    <source>
        <dbReference type="Proteomes" id="UP001139644"/>
    </source>
</evidence>
<gene>
    <name evidence="1" type="ORF">KYX88_01785</name>
</gene>
<proteinExistence type="predicted"/>